<protein>
    <recommendedName>
        <fullName evidence="4">DNA topoisomerase</fullName>
        <ecNumber evidence="4">5.6.2.1</ecNumber>
    </recommendedName>
</protein>
<proteinExistence type="inferred from homology"/>
<keyword evidence="5" id="KW-0175">Coiled coil</keyword>
<accession>A0A1B0FD22</accession>
<evidence type="ECO:0000256" key="6">
    <source>
        <dbReference type="SAM" id="MobiDB-lite"/>
    </source>
</evidence>
<dbReference type="Gene3D" id="1.10.290.10">
    <property type="entry name" value="Topoisomerase I, domain 4"/>
    <property type="match status" value="1"/>
</dbReference>
<feature type="region of interest" description="Disordered" evidence="6">
    <location>
        <begin position="638"/>
        <end position="740"/>
    </location>
</feature>
<dbReference type="EnsemblMetazoa" id="GMOY001481-RA">
    <property type="protein sequence ID" value="GMOY001481-PA"/>
    <property type="gene ID" value="GMOY001481"/>
</dbReference>
<dbReference type="InterPro" id="IPR013824">
    <property type="entry name" value="Topo_IA_cen_sub1"/>
</dbReference>
<dbReference type="STRING" id="37546.A0A1B0FD22"/>
<evidence type="ECO:0000259" key="7">
    <source>
        <dbReference type="PROSITE" id="PS52039"/>
    </source>
</evidence>
<feature type="domain" description="Topo IA-type catalytic" evidence="7">
    <location>
        <begin position="1"/>
        <end position="428"/>
    </location>
</feature>
<dbReference type="Pfam" id="PF01131">
    <property type="entry name" value="Topoisom_bac"/>
    <property type="match status" value="1"/>
</dbReference>
<keyword evidence="1 4" id="KW-0799">Topoisomerase</keyword>
<dbReference type="Pfam" id="PF14193">
    <property type="entry name" value="DUF4315"/>
    <property type="match status" value="1"/>
</dbReference>
<dbReference type="PRINTS" id="PR00417">
    <property type="entry name" value="PRTPISMRASEI"/>
</dbReference>
<dbReference type="Proteomes" id="UP000092444">
    <property type="component" value="Unassembled WGS sequence"/>
</dbReference>
<dbReference type="PANTHER" id="PTHR11390:SF21">
    <property type="entry name" value="DNA TOPOISOMERASE 3-ALPHA"/>
    <property type="match status" value="1"/>
</dbReference>
<organism evidence="8 9">
    <name type="scientific">Glossina morsitans morsitans</name>
    <name type="common">Savannah tsetse fly</name>
    <dbReference type="NCBI Taxonomy" id="37546"/>
    <lineage>
        <taxon>Eukaryota</taxon>
        <taxon>Metazoa</taxon>
        <taxon>Ecdysozoa</taxon>
        <taxon>Arthropoda</taxon>
        <taxon>Hexapoda</taxon>
        <taxon>Insecta</taxon>
        <taxon>Pterygota</taxon>
        <taxon>Neoptera</taxon>
        <taxon>Endopterygota</taxon>
        <taxon>Diptera</taxon>
        <taxon>Brachycera</taxon>
        <taxon>Muscomorpha</taxon>
        <taxon>Hippoboscoidea</taxon>
        <taxon>Glossinidae</taxon>
        <taxon>Glossina</taxon>
    </lineage>
</organism>
<dbReference type="EMBL" id="CCAG010008251">
    <property type="status" value="NOT_ANNOTATED_CDS"/>
    <property type="molecule type" value="Genomic_DNA"/>
</dbReference>
<feature type="coiled-coil region" evidence="5">
    <location>
        <begin position="5"/>
        <end position="42"/>
    </location>
</feature>
<dbReference type="EMBL" id="CCAG010008253">
    <property type="status" value="NOT_ANNOTATED_CDS"/>
    <property type="molecule type" value="Genomic_DNA"/>
</dbReference>
<feature type="compositionally biased region" description="Low complexity" evidence="6">
    <location>
        <begin position="717"/>
        <end position="727"/>
    </location>
</feature>
<comment type="similarity">
    <text evidence="4">Belongs to the type IA topoisomerase family.</text>
</comment>
<dbReference type="InterPro" id="IPR003602">
    <property type="entry name" value="Topo_IA_DNA-bd_dom"/>
</dbReference>
<evidence type="ECO:0000313" key="8">
    <source>
        <dbReference type="EnsemblMetazoa" id="GMOY001481-PA"/>
    </source>
</evidence>
<dbReference type="InterPro" id="IPR000380">
    <property type="entry name" value="Topo_IA"/>
</dbReference>
<dbReference type="GO" id="GO:0006310">
    <property type="term" value="P:DNA recombination"/>
    <property type="evidence" value="ECO:0007669"/>
    <property type="project" value="TreeGrafter"/>
</dbReference>
<dbReference type="SUPFAM" id="SSF56712">
    <property type="entry name" value="Prokaryotic type I DNA topoisomerase"/>
    <property type="match status" value="1"/>
</dbReference>
<keyword evidence="9" id="KW-1185">Reference proteome</keyword>
<comment type="function">
    <text evidence="4">Introduces a single-strand break via transesterification at a target site in duplex DNA. Releases the supercoiling and torsional tension of DNA introduced during the DNA replication and transcription by transiently cleaving and rejoining one strand of the DNA duplex. The scissile phosphodiester is attacked by the catalytic tyrosine of the enzyme, resulting in the formation of a DNA-(5'-phosphotyrosyl)-enzyme intermediate and the expulsion of a 3'-OH DNA strand.</text>
</comment>
<dbReference type="PROSITE" id="PS00396">
    <property type="entry name" value="TOPO_IA_1"/>
    <property type="match status" value="1"/>
</dbReference>
<dbReference type="PROSITE" id="PS52039">
    <property type="entry name" value="TOPO_IA_2"/>
    <property type="match status" value="1"/>
</dbReference>
<dbReference type="GO" id="GO:0003677">
    <property type="term" value="F:DNA binding"/>
    <property type="evidence" value="ECO:0007669"/>
    <property type="project" value="UniProtKB-KW"/>
</dbReference>
<dbReference type="InterPro" id="IPR023405">
    <property type="entry name" value="Topo_IA_core_domain"/>
</dbReference>
<dbReference type="GO" id="GO:0003917">
    <property type="term" value="F:DNA topoisomerase type I (single strand cut, ATP-independent) activity"/>
    <property type="evidence" value="ECO:0007669"/>
    <property type="project" value="UniProtKB-EC"/>
</dbReference>
<reference evidence="8" key="1">
    <citation type="submission" date="2020-05" db="UniProtKB">
        <authorList>
            <consortium name="EnsemblMetazoa"/>
        </authorList>
    </citation>
    <scope>IDENTIFICATION</scope>
    <source>
        <strain evidence="8">Yale</strain>
    </source>
</reference>
<dbReference type="GO" id="GO:0006265">
    <property type="term" value="P:DNA topological change"/>
    <property type="evidence" value="ECO:0007669"/>
    <property type="project" value="InterPro"/>
</dbReference>
<dbReference type="Gene3D" id="1.10.460.10">
    <property type="entry name" value="Topoisomerase I, domain 2"/>
    <property type="match status" value="1"/>
</dbReference>
<dbReference type="InterPro" id="IPR025464">
    <property type="entry name" value="DUF4315"/>
</dbReference>
<dbReference type="InterPro" id="IPR013826">
    <property type="entry name" value="Topo_IA_cen_sub3"/>
</dbReference>
<dbReference type="EMBL" id="CCAG010008250">
    <property type="status" value="NOT_ANNOTATED_CDS"/>
    <property type="molecule type" value="Genomic_DNA"/>
</dbReference>
<dbReference type="PANTHER" id="PTHR11390">
    <property type="entry name" value="PROKARYOTIC DNA TOPOISOMERASE"/>
    <property type="match status" value="1"/>
</dbReference>
<feature type="region of interest" description="Disordered" evidence="6">
    <location>
        <begin position="77"/>
        <end position="117"/>
    </location>
</feature>
<keyword evidence="2 4" id="KW-0238">DNA-binding</keyword>
<comment type="catalytic activity">
    <reaction evidence="4">
        <text>ATP-independent breakage of single-stranded DNA, followed by passage and rejoining.</text>
        <dbReference type="EC" id="5.6.2.1"/>
    </reaction>
</comment>
<dbReference type="VEuPathDB" id="VectorBase:GMOY001481"/>
<dbReference type="SMART" id="SM00437">
    <property type="entry name" value="TOP1Ac"/>
    <property type="match status" value="1"/>
</dbReference>
<evidence type="ECO:0000256" key="5">
    <source>
        <dbReference type="SAM" id="Coils"/>
    </source>
</evidence>
<dbReference type="InterPro" id="IPR013497">
    <property type="entry name" value="Topo_IA_cen"/>
</dbReference>
<evidence type="ECO:0000313" key="9">
    <source>
        <dbReference type="Proteomes" id="UP000092444"/>
    </source>
</evidence>
<dbReference type="EMBL" id="CCAG010008252">
    <property type="status" value="NOT_ANNOTATED_CDS"/>
    <property type="molecule type" value="Genomic_DNA"/>
</dbReference>
<evidence type="ECO:0000256" key="3">
    <source>
        <dbReference type="ARBA" id="ARBA00023235"/>
    </source>
</evidence>
<feature type="compositionally biased region" description="Low complexity" evidence="6">
    <location>
        <begin position="89"/>
        <end position="113"/>
    </location>
</feature>
<evidence type="ECO:0000256" key="4">
    <source>
        <dbReference type="RuleBase" id="RU362092"/>
    </source>
</evidence>
<dbReference type="AlphaFoldDB" id="A0A1B0FD22"/>
<dbReference type="EC" id="5.6.2.1" evidence="4"/>
<sequence length="932" mass="105331">MNMRLKKVLDDIQKTENKILELQEHVRQLRIQKKQMEDAEIIKAIRSMKMDSRKMLTFLDGIQNGTVTMQFDEEGNLSMDSSETEEPAVVLPETTATPEPETTVQPETEVNPESGGNKMLGSAVLGGGIVLKTLDMLQELYEEKMVTYPRTDSQYVTEDMKETVKMLAEGMTGFLPFLESGQTRGNIDRVVNNAKVSDHHAILPTKEAMEKGMGGLSSGKKNLLMLIGQQLVQATGEEYLYEQTEISVQCKEHEFAAKGKLSVQMGFKEVEEAFRKYCVKDKKSDEPDNKTELSEGYEEGMILASVKAEKSTHYTSPPKMFTEDTLLAAMESAGNKEFDSETEKKGLGTPATRANIIEKLVSSGYAERKGKQILPTVAGCELIHVMPENLKSASLTAEWENLLLMMEKGKIQEDEFMNGIVSMINEILSLCRAIPEEERNRFQTAREDTHKVKGGRTPYLWRLQEKQQEELLNHLEEVYGLEAKDTGSLSNALMATAKYMVEENLDEYLDGLTYVTEGTYLEELEEDTIRSEFRSLLTDSIYYTMASRCGLDPLERQEEMDFVHITDYNSLSVLTFIGNATSMASESVLVDIGRFVHRISLEEMKKGIENSEERNYNEFNTLIRESKENNNSIIEFEYSQEDEGGNEHGTDISSQRGLSVSESDNPGDRGTDWEIRNAAEDISEGTQEQPVSEPVTDWETEQPSGRDRENSTEEIGSTDGETVGEESGTVERGEPDGTPEEYMEFVKREYGTGGKGFEINGMEYSVWFDETGLQIAVGHTVTDQILDKAFLSWEDVSGRIHQLLKQGEYAPQSVLDVARENAIKEHAQALAYMKADMAEGVAELVFDEEDLPHLHSIYPEITDYLEEKLTDPQWLADLNERLEGLAMAYEEDKGIMRFRTYNPIRISGQFQKFAAEVIPYNARDEFAWQEHK</sequence>
<name>A0A1B0FD22_GLOMM</name>
<feature type="compositionally biased region" description="Polar residues" evidence="6">
    <location>
        <begin position="651"/>
        <end position="664"/>
    </location>
</feature>
<dbReference type="GO" id="GO:0006281">
    <property type="term" value="P:DNA repair"/>
    <property type="evidence" value="ECO:0007669"/>
    <property type="project" value="TreeGrafter"/>
</dbReference>
<dbReference type="InterPro" id="IPR023406">
    <property type="entry name" value="Topo_IA_AS"/>
</dbReference>
<evidence type="ECO:0000256" key="1">
    <source>
        <dbReference type="ARBA" id="ARBA00023029"/>
    </source>
</evidence>
<keyword evidence="3 4" id="KW-0413">Isomerase</keyword>
<evidence type="ECO:0000256" key="2">
    <source>
        <dbReference type="ARBA" id="ARBA00023125"/>
    </source>
</evidence>
<feature type="compositionally biased region" description="Basic and acidic residues" evidence="6">
    <location>
        <begin position="666"/>
        <end position="679"/>
    </location>
</feature>